<dbReference type="VEuPathDB" id="PlasmoDB:C922_01645"/>
<dbReference type="AlphaFoldDB" id="W7A9W4"/>
<dbReference type="RefSeq" id="XP_008815470.1">
    <property type="nucleotide sequence ID" value="XM_008817248.1"/>
</dbReference>
<name>W7A9W4_9APIC</name>
<proteinExistence type="predicted"/>
<evidence type="ECO:0000313" key="1">
    <source>
        <dbReference type="EMBL" id="EUD68033.1"/>
    </source>
</evidence>
<dbReference type="EMBL" id="KI965464">
    <property type="protein sequence ID" value="EUD68033.1"/>
    <property type="molecule type" value="Genomic_DNA"/>
</dbReference>
<organism evidence="1 2">
    <name type="scientific">Plasmodium inui San Antonio 1</name>
    <dbReference type="NCBI Taxonomy" id="1237626"/>
    <lineage>
        <taxon>Eukaryota</taxon>
        <taxon>Sar</taxon>
        <taxon>Alveolata</taxon>
        <taxon>Apicomplexa</taxon>
        <taxon>Aconoidasida</taxon>
        <taxon>Haemosporida</taxon>
        <taxon>Plasmodiidae</taxon>
        <taxon>Plasmodium</taxon>
        <taxon>Plasmodium (Plasmodium)</taxon>
    </lineage>
</organism>
<sequence>MCNGIVIVYTDRCELQGELVCRSRRAACANISQIYSIDFEENLQLIIVTTAPNRVSIFDDKNVFFIYKCGGHINCTKLEEVNTFLNSRRVGGENAARSGNASLLTALRQFPPNDASHSDIPYNTRGSKDRFGAQHRLMNPPWMRNVEMDFKIIAPVADGEITISNFTLCLFGKDRNLPNSYRCMNESWGQKTGSTFANRRTHHWDKRKSPFCK</sequence>
<gene>
    <name evidence="1" type="ORF">C922_01645</name>
</gene>
<dbReference type="OrthoDB" id="538223at2759"/>
<keyword evidence="2" id="KW-1185">Reference proteome</keyword>
<accession>W7A9W4</accession>
<evidence type="ECO:0000313" key="2">
    <source>
        <dbReference type="Proteomes" id="UP000030640"/>
    </source>
</evidence>
<protein>
    <submittedName>
        <fullName evidence="1">Uncharacterized protein</fullName>
    </submittedName>
</protein>
<reference evidence="1 2" key="1">
    <citation type="submission" date="2013-02" db="EMBL/GenBank/DDBJ databases">
        <title>The Genome Sequence of Plasmodium inui San Antonio 1.</title>
        <authorList>
            <consortium name="The Broad Institute Genome Sequencing Platform"/>
            <consortium name="The Broad Institute Genome Sequencing Center for Infectious Disease"/>
            <person name="Neafsey D."/>
            <person name="Cheeseman I."/>
            <person name="Volkman S."/>
            <person name="Adams J."/>
            <person name="Walker B."/>
            <person name="Young S.K."/>
            <person name="Zeng Q."/>
            <person name="Gargeya S."/>
            <person name="Fitzgerald M."/>
            <person name="Haas B."/>
            <person name="Abouelleil A."/>
            <person name="Alvarado L."/>
            <person name="Arachchi H.M."/>
            <person name="Berlin A.M."/>
            <person name="Chapman S.B."/>
            <person name="Dewar J."/>
            <person name="Goldberg J."/>
            <person name="Griggs A."/>
            <person name="Gujja S."/>
            <person name="Hansen M."/>
            <person name="Howarth C."/>
            <person name="Imamovic A."/>
            <person name="Larimer J."/>
            <person name="McCowan C."/>
            <person name="Murphy C."/>
            <person name="Neiman D."/>
            <person name="Pearson M."/>
            <person name="Priest M."/>
            <person name="Roberts A."/>
            <person name="Saif S."/>
            <person name="Shea T."/>
            <person name="Sisk P."/>
            <person name="Sykes S."/>
            <person name="Wortman J."/>
            <person name="Nusbaum C."/>
            <person name="Birren B."/>
        </authorList>
    </citation>
    <scope>NUCLEOTIDE SEQUENCE [LARGE SCALE GENOMIC DNA]</scope>
    <source>
        <strain evidence="1 2">San Antonio 1</strain>
    </source>
</reference>
<dbReference type="GeneID" id="20036919"/>
<dbReference type="Proteomes" id="UP000030640">
    <property type="component" value="Unassembled WGS sequence"/>
</dbReference>